<dbReference type="InterPro" id="IPR058240">
    <property type="entry name" value="rSAM_sf"/>
</dbReference>
<keyword evidence="2" id="KW-0408">Iron</keyword>
<keyword evidence="6" id="KW-1185">Reference proteome</keyword>
<proteinExistence type="predicted"/>
<dbReference type="InterPro" id="IPR040086">
    <property type="entry name" value="MJ0683-like"/>
</dbReference>
<feature type="domain" description="Radical SAM core" evidence="4">
    <location>
        <begin position="60"/>
        <end position="302"/>
    </location>
</feature>
<organism evidence="5 6">
    <name type="scientific">Methylotuvimicrobium buryatense</name>
    <name type="common">Methylomicrobium buryatense</name>
    <dbReference type="NCBI Taxonomy" id="95641"/>
    <lineage>
        <taxon>Bacteria</taxon>
        <taxon>Pseudomonadati</taxon>
        <taxon>Pseudomonadota</taxon>
        <taxon>Gammaproteobacteria</taxon>
        <taxon>Methylococcales</taxon>
        <taxon>Methylococcaceae</taxon>
        <taxon>Methylotuvimicrobium</taxon>
    </lineage>
</organism>
<dbReference type="CDD" id="cd01335">
    <property type="entry name" value="Radical_SAM"/>
    <property type="match status" value="1"/>
</dbReference>
<evidence type="ECO:0000313" key="6">
    <source>
        <dbReference type="Proteomes" id="UP000305881"/>
    </source>
</evidence>
<keyword evidence="1" id="KW-0479">Metal-binding</keyword>
<dbReference type="PANTHER" id="PTHR43432">
    <property type="entry name" value="SLR0285 PROTEIN"/>
    <property type="match status" value="1"/>
</dbReference>
<dbReference type="STRING" id="675511.GCA_000341735_00266"/>
<dbReference type="EMBL" id="CP035467">
    <property type="protein sequence ID" value="QCW83215.1"/>
    <property type="molecule type" value="Genomic_DNA"/>
</dbReference>
<keyword evidence="3" id="KW-0411">Iron-sulfur</keyword>
<dbReference type="SFLD" id="SFLDG01084">
    <property type="entry name" value="Uncharacterised_Radical_SAM_Su"/>
    <property type="match status" value="1"/>
</dbReference>
<dbReference type="SUPFAM" id="SSF102114">
    <property type="entry name" value="Radical SAM enzymes"/>
    <property type="match status" value="1"/>
</dbReference>
<dbReference type="OrthoDB" id="9785699at2"/>
<dbReference type="SMART" id="SM00729">
    <property type="entry name" value="Elp3"/>
    <property type="match status" value="1"/>
</dbReference>
<dbReference type="GO" id="GO:0003824">
    <property type="term" value="F:catalytic activity"/>
    <property type="evidence" value="ECO:0007669"/>
    <property type="project" value="InterPro"/>
</dbReference>
<dbReference type="InterPro" id="IPR006638">
    <property type="entry name" value="Elp3/MiaA/NifB-like_rSAM"/>
</dbReference>
<dbReference type="GO" id="GO:0046872">
    <property type="term" value="F:metal ion binding"/>
    <property type="evidence" value="ECO:0007669"/>
    <property type="project" value="UniProtKB-KW"/>
</dbReference>
<dbReference type="PROSITE" id="PS51918">
    <property type="entry name" value="RADICAL_SAM"/>
    <property type="match status" value="1"/>
</dbReference>
<dbReference type="AlphaFoldDB" id="A0A4V1IK04"/>
<dbReference type="InterPro" id="IPR007197">
    <property type="entry name" value="rSAM"/>
</dbReference>
<evidence type="ECO:0000256" key="1">
    <source>
        <dbReference type="ARBA" id="ARBA00022723"/>
    </source>
</evidence>
<dbReference type="Proteomes" id="UP000305881">
    <property type="component" value="Chromosome"/>
</dbReference>
<dbReference type="KEGG" id="mbur:EQU24_13920"/>
<evidence type="ECO:0000256" key="2">
    <source>
        <dbReference type="ARBA" id="ARBA00023004"/>
    </source>
</evidence>
<dbReference type="NCBIfam" id="NF033668">
    <property type="entry name" value="rSAM_PA0069"/>
    <property type="match status" value="1"/>
</dbReference>
<dbReference type="PANTHER" id="PTHR43432:SF3">
    <property type="entry name" value="SLR0285 PROTEIN"/>
    <property type="match status" value="1"/>
</dbReference>
<protein>
    <submittedName>
        <fullName evidence="5">PA0069 family radical SAM protein</fullName>
    </submittedName>
</protein>
<dbReference type="SFLD" id="SFLDS00029">
    <property type="entry name" value="Radical_SAM"/>
    <property type="match status" value="1"/>
</dbReference>
<name>A0A4V1IK04_METBY</name>
<evidence type="ECO:0000259" key="4">
    <source>
        <dbReference type="PROSITE" id="PS51918"/>
    </source>
</evidence>
<sequence>MISNPPHKGRGATGNPNGRYNLESREAFDDGWDYFDDETPLRTEVSLENARTIISRNQSPDIPFEQSLNPYRGCEHGCIYCFAHPTHAYLGLSPGLDFETKLTAKPEAAELLRKALQSRKYRCTPIALGANTDPYQPIERRYRITREILEVLSEFRHPCTITTKSAMVERDIDLLAPMAESNLVQVNLSLTTLKPELSRTLEPRASSPQRRLQTIARLHENKIPVNVMVAPVIPVLTDSELESILKAASETGAQSAEYILIRLPLEVSELFEEWLNTHVPNQAKHVLNRIRDCRSGRANDPRFGTRLRGEGVYADLIAQRFRIATRRLGLDTGMPALDCSRFKSGPIQMDLF</sequence>
<dbReference type="RefSeq" id="WP_017838920.1">
    <property type="nucleotide sequence ID" value="NZ_CP035467.1"/>
</dbReference>
<dbReference type="Gene3D" id="3.80.30.30">
    <property type="match status" value="1"/>
</dbReference>
<accession>A0A4V1IK04</accession>
<gene>
    <name evidence="5" type="ORF">EQU24_13920</name>
</gene>
<evidence type="ECO:0000256" key="3">
    <source>
        <dbReference type="ARBA" id="ARBA00023014"/>
    </source>
</evidence>
<reference evidence="6" key="1">
    <citation type="journal article" date="2019" name="J. Bacteriol.">
        <title>A Mutagenic Screen Identifies a TonB-Dependent Receptor Required for the Lanthanide Metal Switch in the Type I Methanotroph 'Methylotuvimicrobium buryatense' 5GB1C.</title>
        <authorList>
            <person name="Groom J.D."/>
            <person name="Ford S.M."/>
            <person name="Pesesky M.W."/>
            <person name="Lidstrom M.E."/>
        </authorList>
    </citation>
    <scope>NUCLEOTIDE SEQUENCE [LARGE SCALE GENOMIC DNA]</scope>
    <source>
        <strain evidence="6">5GB1C</strain>
    </source>
</reference>
<dbReference type="GO" id="GO:0051536">
    <property type="term" value="F:iron-sulfur cluster binding"/>
    <property type="evidence" value="ECO:0007669"/>
    <property type="project" value="UniProtKB-KW"/>
</dbReference>
<evidence type="ECO:0000313" key="5">
    <source>
        <dbReference type="EMBL" id="QCW83215.1"/>
    </source>
</evidence>
<dbReference type="Pfam" id="PF04055">
    <property type="entry name" value="Radical_SAM"/>
    <property type="match status" value="1"/>
</dbReference>